<dbReference type="AlphaFoldDB" id="A0A2S2DM83"/>
<feature type="region of interest" description="Disordered" evidence="1">
    <location>
        <begin position="18"/>
        <end position="37"/>
    </location>
</feature>
<evidence type="ECO:0000313" key="3">
    <source>
        <dbReference type="EMBL" id="AWL05966.1"/>
    </source>
</evidence>
<feature type="region of interest" description="Disordered" evidence="1">
    <location>
        <begin position="360"/>
        <end position="385"/>
    </location>
</feature>
<proteinExistence type="predicted"/>
<reference evidence="3 4" key="1">
    <citation type="submission" date="2018-05" db="EMBL/GenBank/DDBJ databases">
        <title>Complete genome sequence of Massilia oculi sp. nov. CCUG 43427T (=DSM 26321T), the type strain of M. oculi, and comparison with genome sequences of other Massilia strains.</title>
        <authorList>
            <person name="Zhu B."/>
        </authorList>
    </citation>
    <scope>NUCLEOTIDE SEQUENCE [LARGE SCALE GENOMIC DNA]</scope>
    <source>
        <strain evidence="3 4">CCUG 43427</strain>
    </source>
</reference>
<evidence type="ECO:0000256" key="2">
    <source>
        <dbReference type="SAM" id="SignalP"/>
    </source>
</evidence>
<dbReference type="PROSITE" id="PS51257">
    <property type="entry name" value="PROKAR_LIPOPROTEIN"/>
    <property type="match status" value="1"/>
</dbReference>
<dbReference type="Gene3D" id="2.120.10.30">
    <property type="entry name" value="TolB, C-terminal domain"/>
    <property type="match status" value="2"/>
</dbReference>
<gene>
    <name evidence="3" type="ORF">DIR46_17025</name>
</gene>
<organism evidence="3 4">
    <name type="scientific">Massilia oculi</name>
    <dbReference type="NCBI Taxonomy" id="945844"/>
    <lineage>
        <taxon>Bacteria</taxon>
        <taxon>Pseudomonadati</taxon>
        <taxon>Pseudomonadota</taxon>
        <taxon>Betaproteobacteria</taxon>
        <taxon>Burkholderiales</taxon>
        <taxon>Oxalobacteraceae</taxon>
        <taxon>Telluria group</taxon>
        <taxon>Massilia</taxon>
    </lineage>
</organism>
<dbReference type="RefSeq" id="WP_109346293.1">
    <property type="nucleotide sequence ID" value="NZ_CP029343.1"/>
</dbReference>
<name>A0A2S2DM83_9BURK</name>
<feature type="chain" id="PRO_5015733688" evidence="2">
    <location>
        <begin position="21"/>
        <end position="385"/>
    </location>
</feature>
<protein>
    <submittedName>
        <fullName evidence="3">Uncharacterized protein</fullName>
    </submittedName>
</protein>
<accession>A0A2S2DM83</accession>
<dbReference type="EMBL" id="CP029343">
    <property type="protein sequence ID" value="AWL05966.1"/>
    <property type="molecule type" value="Genomic_DNA"/>
</dbReference>
<dbReference type="InterPro" id="IPR011042">
    <property type="entry name" value="6-blade_b-propeller_TolB-like"/>
</dbReference>
<dbReference type="SUPFAM" id="SSF63829">
    <property type="entry name" value="Calcium-dependent phosphotriesterase"/>
    <property type="match status" value="1"/>
</dbReference>
<evidence type="ECO:0000313" key="4">
    <source>
        <dbReference type="Proteomes" id="UP000245820"/>
    </source>
</evidence>
<feature type="signal peptide" evidence="2">
    <location>
        <begin position="1"/>
        <end position="20"/>
    </location>
</feature>
<evidence type="ECO:0000256" key="1">
    <source>
        <dbReference type="SAM" id="MobiDB-lite"/>
    </source>
</evidence>
<keyword evidence="2" id="KW-0732">Signal</keyword>
<dbReference type="KEGG" id="mtim:DIR46_17025"/>
<dbReference type="OrthoDB" id="8752631at2"/>
<sequence length="385" mass="39565">MMIFRPLLLCLMLTACGSGSDDDRPSDSPPVSGATMSLASPSLRTIAGGTPIPINATLSSGGAVRWRLSAGAPGSLSASTGASVRYLPPAGAIATESIVTVTASGDGATASLKLAVTPDPGPPGLRLIAGSGQRLTQDGIGAAASFASPNQLARDRPGNIYVMEYFYIGNAVWPAPRLRKIAPNGAVTTLAAIINGTYTWFGQPDTNGNGASLDGANGMEGDLEGNLYIAVARGHGHTGEIPGRAGAIFKIAPSGDMRLLAGTTEDLHLGVNIKPIDGTGGEARFVRPSLIGGDLDGNLFVFDGTNIPGLGLPLNSHVPRKATSSGVVTTLQAFPAHLNADMNGNTYRFDQATNTIVRTTPKASPARRQTRPTATTIHRTSHRPA</sequence>
<keyword evidence="4" id="KW-1185">Reference proteome</keyword>
<dbReference type="Proteomes" id="UP000245820">
    <property type="component" value="Chromosome"/>
</dbReference>